<dbReference type="Proteomes" id="UP001330016">
    <property type="component" value="Unassembled WGS sequence"/>
</dbReference>
<protein>
    <recommendedName>
        <fullName evidence="5">DUF536 domain-containing protein</fullName>
    </recommendedName>
</protein>
<gene>
    <name evidence="3" type="ORF">PS435_15065</name>
</gene>
<evidence type="ECO:0000256" key="1">
    <source>
        <dbReference type="SAM" id="Coils"/>
    </source>
</evidence>
<feature type="compositionally biased region" description="Low complexity" evidence="2">
    <location>
        <begin position="63"/>
        <end position="73"/>
    </location>
</feature>
<dbReference type="RefSeq" id="WP_331244593.1">
    <property type="nucleotide sequence ID" value="NZ_JAQSGJ010000077.1"/>
</dbReference>
<feature type="coiled-coil region" evidence="1">
    <location>
        <begin position="131"/>
        <end position="158"/>
    </location>
</feature>
<feature type="region of interest" description="Disordered" evidence="2">
    <location>
        <begin position="97"/>
        <end position="128"/>
    </location>
</feature>
<feature type="region of interest" description="Disordered" evidence="2">
    <location>
        <begin position="1"/>
        <end position="84"/>
    </location>
</feature>
<comment type="caution">
    <text evidence="3">The sequence shown here is derived from an EMBL/GenBank/DDBJ whole genome shotgun (WGS) entry which is preliminary data.</text>
</comment>
<accession>A0ABU7T3G9</accession>
<sequence length="164" mass="18629">MSVRPSLNKALEAQGFARSAPDKHNRDQLHQNEERALENALERQGTSRVRGEEHVSLPPSVYKAKQQAAEQQKITQPEQQGATHRTLRTHMGWRSVSINQPLPPEQPATSTALRSQNDQFRQQQQKDQKAINCLQDSLETAQRKHKALAMQVKELQQLNDKLVG</sequence>
<keyword evidence="1" id="KW-0175">Coiled coil</keyword>
<organism evidence="3 4">
    <name type="scientific">Schleiferilactobacillus harbinensis</name>
    <dbReference type="NCBI Taxonomy" id="304207"/>
    <lineage>
        <taxon>Bacteria</taxon>
        <taxon>Bacillati</taxon>
        <taxon>Bacillota</taxon>
        <taxon>Bacilli</taxon>
        <taxon>Lactobacillales</taxon>
        <taxon>Lactobacillaceae</taxon>
        <taxon>Schleiferilactobacillus</taxon>
    </lineage>
</organism>
<feature type="compositionally biased region" description="Basic and acidic residues" evidence="2">
    <location>
        <begin position="20"/>
        <end position="41"/>
    </location>
</feature>
<evidence type="ECO:0008006" key="5">
    <source>
        <dbReference type="Google" id="ProtNLM"/>
    </source>
</evidence>
<evidence type="ECO:0000313" key="4">
    <source>
        <dbReference type="Proteomes" id="UP001330016"/>
    </source>
</evidence>
<evidence type="ECO:0000313" key="3">
    <source>
        <dbReference type="EMBL" id="MEE6717161.1"/>
    </source>
</evidence>
<dbReference type="EMBL" id="JAQSGK010000077">
    <property type="protein sequence ID" value="MEE6717161.1"/>
    <property type="molecule type" value="Genomic_DNA"/>
</dbReference>
<feature type="compositionally biased region" description="Polar residues" evidence="2">
    <location>
        <begin position="74"/>
        <end position="83"/>
    </location>
</feature>
<proteinExistence type="predicted"/>
<reference evidence="3 4" key="1">
    <citation type="submission" date="2023-02" db="EMBL/GenBank/DDBJ databases">
        <title>The predominant lactic acid bacteria and yeasts involved in the spontaneous fermentation of millet during the production of the traditional porridge Hausa koko in Ghana.</title>
        <authorList>
            <person name="Atter A."/>
            <person name="Diaz M."/>
        </authorList>
    </citation>
    <scope>NUCLEOTIDE SEQUENCE [LARGE SCALE GENOMIC DNA]</scope>
    <source>
        <strain evidence="3 4">FI11640</strain>
    </source>
</reference>
<keyword evidence="4" id="KW-1185">Reference proteome</keyword>
<name>A0ABU7T3G9_9LACO</name>
<evidence type="ECO:0000256" key="2">
    <source>
        <dbReference type="SAM" id="MobiDB-lite"/>
    </source>
</evidence>